<dbReference type="PANTHER" id="PTHR32322">
    <property type="entry name" value="INNER MEMBRANE TRANSPORTER"/>
    <property type="match status" value="1"/>
</dbReference>
<evidence type="ECO:0000313" key="10">
    <source>
        <dbReference type="Proteomes" id="UP001164726"/>
    </source>
</evidence>
<feature type="transmembrane region" description="Helical" evidence="7">
    <location>
        <begin position="12"/>
        <end position="31"/>
    </location>
</feature>
<accession>A0A9E8M2J7</accession>
<keyword evidence="5 7" id="KW-1133">Transmembrane helix</keyword>
<dbReference type="EMBL" id="CP106877">
    <property type="protein sequence ID" value="WAA13406.1"/>
    <property type="molecule type" value="Genomic_DNA"/>
</dbReference>
<keyword evidence="4 7" id="KW-0812">Transmembrane</keyword>
<dbReference type="Pfam" id="PF00892">
    <property type="entry name" value="EamA"/>
    <property type="match status" value="2"/>
</dbReference>
<feature type="transmembrane region" description="Helical" evidence="7">
    <location>
        <begin position="83"/>
        <end position="103"/>
    </location>
</feature>
<evidence type="ECO:0000313" key="9">
    <source>
        <dbReference type="EMBL" id="WAA13406.1"/>
    </source>
</evidence>
<evidence type="ECO:0000256" key="2">
    <source>
        <dbReference type="ARBA" id="ARBA00007362"/>
    </source>
</evidence>
<organism evidence="9 10">
    <name type="scientific">Fervidibacillus halotolerans</name>
    <dbReference type="NCBI Taxonomy" id="2980027"/>
    <lineage>
        <taxon>Bacteria</taxon>
        <taxon>Bacillati</taxon>
        <taxon>Bacillota</taxon>
        <taxon>Bacilli</taxon>
        <taxon>Bacillales</taxon>
        <taxon>Bacillaceae</taxon>
        <taxon>Fervidibacillus</taxon>
    </lineage>
</organism>
<gene>
    <name evidence="9" type="ORF">OE105_04655</name>
</gene>
<feature type="transmembrane region" description="Helical" evidence="7">
    <location>
        <begin position="226"/>
        <end position="246"/>
    </location>
</feature>
<sequence length="302" mass="34042">MTAERFFTHPLGIMISAVLATFLWGSAFPFIKLSYKLLDIQSNEIGEQILFAGYRFFLASMLIYLFFYLVKKDMRFKRRTFQPILKIGFFQTFLQYVLFYVGLSLSTGIQGSIIAGTTSFFQMLLAHFMYTDDQMNRRKIIGLIAGFSGVIVVNLTKGDFQLDIGFGEILLLLAMFSGGLGNILAKEGAKKMEIPYLTSYQMLIGSLGLLVIGILQVGFFPFSFHLTSFFILLYLALLSAAGFILWNNVMKYNQVGKVSIYLFLVPVFGVFLSALILGEELHLFVLLGLVLVTSGIWIINRK</sequence>
<dbReference type="AlphaFoldDB" id="A0A9E8M2J7"/>
<evidence type="ECO:0000259" key="8">
    <source>
        <dbReference type="Pfam" id="PF00892"/>
    </source>
</evidence>
<feature type="transmembrane region" description="Helical" evidence="7">
    <location>
        <begin position="164"/>
        <end position="185"/>
    </location>
</feature>
<feature type="transmembrane region" description="Helical" evidence="7">
    <location>
        <begin position="51"/>
        <end position="71"/>
    </location>
</feature>
<evidence type="ECO:0000256" key="1">
    <source>
        <dbReference type="ARBA" id="ARBA00004651"/>
    </source>
</evidence>
<dbReference type="SUPFAM" id="SSF103481">
    <property type="entry name" value="Multidrug resistance efflux transporter EmrE"/>
    <property type="match status" value="2"/>
</dbReference>
<dbReference type="InterPro" id="IPR050638">
    <property type="entry name" value="AA-Vitamin_Transporters"/>
</dbReference>
<dbReference type="InterPro" id="IPR000620">
    <property type="entry name" value="EamA_dom"/>
</dbReference>
<feature type="transmembrane region" description="Helical" evidence="7">
    <location>
        <begin position="258"/>
        <end position="277"/>
    </location>
</feature>
<proteinExistence type="inferred from homology"/>
<feature type="transmembrane region" description="Helical" evidence="7">
    <location>
        <begin position="283"/>
        <end position="300"/>
    </location>
</feature>
<name>A0A9E8M2J7_9BACI</name>
<dbReference type="Proteomes" id="UP001164726">
    <property type="component" value="Chromosome"/>
</dbReference>
<feature type="transmembrane region" description="Helical" evidence="7">
    <location>
        <begin position="197"/>
        <end position="220"/>
    </location>
</feature>
<evidence type="ECO:0000256" key="3">
    <source>
        <dbReference type="ARBA" id="ARBA00022475"/>
    </source>
</evidence>
<feature type="domain" description="EamA" evidence="8">
    <location>
        <begin position="166"/>
        <end position="300"/>
    </location>
</feature>
<dbReference type="PANTHER" id="PTHR32322:SF18">
    <property type="entry name" value="S-ADENOSYLMETHIONINE_S-ADENOSYLHOMOCYSTEINE TRANSPORTER"/>
    <property type="match status" value="1"/>
</dbReference>
<feature type="domain" description="EamA" evidence="8">
    <location>
        <begin position="14"/>
        <end position="154"/>
    </location>
</feature>
<evidence type="ECO:0000256" key="4">
    <source>
        <dbReference type="ARBA" id="ARBA00022692"/>
    </source>
</evidence>
<feature type="transmembrane region" description="Helical" evidence="7">
    <location>
        <begin position="109"/>
        <end position="128"/>
    </location>
</feature>
<evidence type="ECO:0000256" key="5">
    <source>
        <dbReference type="ARBA" id="ARBA00022989"/>
    </source>
</evidence>
<dbReference type="KEGG" id="fhl:OE105_04655"/>
<reference evidence="9" key="1">
    <citation type="submission" date="2022-09" db="EMBL/GenBank/DDBJ databases">
        <title>Complete Genomes of Fervidibacillus albus and Fervidibacillus halotolerans isolated from tidal flat sediments.</title>
        <authorList>
            <person name="Kwon K.K."/>
            <person name="Yang S.-H."/>
            <person name="Park M.J."/>
            <person name="Oh H.-M."/>
        </authorList>
    </citation>
    <scope>NUCLEOTIDE SEQUENCE</scope>
    <source>
        <strain evidence="9">MEBiC13594</strain>
    </source>
</reference>
<keyword evidence="6 7" id="KW-0472">Membrane</keyword>
<dbReference type="GO" id="GO:0005886">
    <property type="term" value="C:plasma membrane"/>
    <property type="evidence" value="ECO:0007669"/>
    <property type="project" value="UniProtKB-SubCell"/>
</dbReference>
<comment type="similarity">
    <text evidence="2">Belongs to the EamA transporter family.</text>
</comment>
<dbReference type="InterPro" id="IPR037185">
    <property type="entry name" value="EmrE-like"/>
</dbReference>
<dbReference type="RefSeq" id="WP_275421571.1">
    <property type="nucleotide sequence ID" value="NZ_CP106877.1"/>
</dbReference>
<evidence type="ECO:0000256" key="7">
    <source>
        <dbReference type="SAM" id="Phobius"/>
    </source>
</evidence>
<feature type="transmembrane region" description="Helical" evidence="7">
    <location>
        <begin position="140"/>
        <end position="158"/>
    </location>
</feature>
<keyword evidence="3" id="KW-1003">Cell membrane</keyword>
<comment type="subcellular location">
    <subcellularLocation>
        <location evidence="1">Cell membrane</location>
        <topology evidence="1">Multi-pass membrane protein</topology>
    </subcellularLocation>
</comment>
<keyword evidence="10" id="KW-1185">Reference proteome</keyword>
<evidence type="ECO:0000256" key="6">
    <source>
        <dbReference type="ARBA" id="ARBA00023136"/>
    </source>
</evidence>
<protein>
    <submittedName>
        <fullName evidence="9">DMT family transporter</fullName>
    </submittedName>
</protein>